<feature type="signal peptide" evidence="1">
    <location>
        <begin position="1"/>
        <end position="25"/>
    </location>
</feature>
<keyword evidence="4" id="KW-1185">Reference proteome</keyword>
<proteinExistence type="predicted"/>
<dbReference type="Proteomes" id="UP000183200">
    <property type="component" value="Unassembled WGS sequence"/>
</dbReference>
<sequence length="311" mass="35456">MYKEKSLMKKLLMILLILSGKNVFAQLTPVNTIDINTTYVPGSKYIQKDGSLENTEKTQRRIDLGYSFIISNKVDTLTRKINSWTAMVDGSYTQLGKPLNENDLMPHRLFSTQFAVVNYRSIGNKWGMVKLIQLGVNTDLKKFDIHDLFVSGGLIFIKNQSPKFSYGFGVFVANATNAPLILPAVIFQLRTDGKFKFKIDLPTEVSAAYEVNKAMEVKLALRYRNISYDVQNKMNPKRRYLNYMELPLGLEGKWKSKRFDFTLGGGYLFIRNFQLKEGGIKNMFKSTPTNKLNGNIYVNAGISYRLRSASK</sequence>
<reference evidence="4" key="1">
    <citation type="submission" date="2016-10" db="EMBL/GenBank/DDBJ databases">
        <authorList>
            <person name="Varghese N."/>
            <person name="Submissions S."/>
        </authorList>
    </citation>
    <scope>NUCLEOTIDE SEQUENCE [LARGE SCALE GENOMIC DNA]</scope>
    <source>
        <strain evidence="4">DSM 19110</strain>
    </source>
</reference>
<accession>A0A1G9SE00</accession>
<dbReference type="AlphaFoldDB" id="A0A1G9SE00"/>
<protein>
    <recommendedName>
        <fullName evidence="2">DUF6268 domain-containing protein</fullName>
    </recommendedName>
</protein>
<gene>
    <name evidence="3" type="ORF">SAMN05421820_103546</name>
</gene>
<organism evidence="3 4">
    <name type="scientific">Pedobacter steynii</name>
    <dbReference type="NCBI Taxonomy" id="430522"/>
    <lineage>
        <taxon>Bacteria</taxon>
        <taxon>Pseudomonadati</taxon>
        <taxon>Bacteroidota</taxon>
        <taxon>Sphingobacteriia</taxon>
        <taxon>Sphingobacteriales</taxon>
        <taxon>Sphingobacteriaceae</taxon>
        <taxon>Pedobacter</taxon>
    </lineage>
</organism>
<feature type="domain" description="DUF6268" evidence="2">
    <location>
        <begin position="22"/>
        <end position="305"/>
    </location>
</feature>
<dbReference type="Pfam" id="PF19783">
    <property type="entry name" value="DUF6268"/>
    <property type="match status" value="1"/>
</dbReference>
<dbReference type="InterPro" id="IPR046235">
    <property type="entry name" value="DUF6268"/>
</dbReference>
<evidence type="ECO:0000313" key="4">
    <source>
        <dbReference type="Proteomes" id="UP000183200"/>
    </source>
</evidence>
<feature type="chain" id="PRO_5010303422" description="DUF6268 domain-containing protein" evidence="1">
    <location>
        <begin position="26"/>
        <end position="311"/>
    </location>
</feature>
<evidence type="ECO:0000256" key="1">
    <source>
        <dbReference type="SAM" id="SignalP"/>
    </source>
</evidence>
<evidence type="ECO:0000313" key="3">
    <source>
        <dbReference type="EMBL" id="SDM33025.1"/>
    </source>
</evidence>
<name>A0A1G9SE00_9SPHI</name>
<keyword evidence="1" id="KW-0732">Signal</keyword>
<evidence type="ECO:0000259" key="2">
    <source>
        <dbReference type="Pfam" id="PF19783"/>
    </source>
</evidence>
<dbReference type="EMBL" id="FNGY01000003">
    <property type="protein sequence ID" value="SDM33025.1"/>
    <property type="molecule type" value="Genomic_DNA"/>
</dbReference>